<evidence type="ECO:0000256" key="3">
    <source>
        <dbReference type="ARBA" id="ARBA00022679"/>
    </source>
</evidence>
<dbReference type="NCBIfam" id="TIGR02397">
    <property type="entry name" value="dnaX_nterm"/>
    <property type="match status" value="1"/>
</dbReference>
<dbReference type="InterPro" id="IPR045085">
    <property type="entry name" value="HLD_clamp_pol_III_gamma_tau"/>
</dbReference>
<dbReference type="RefSeq" id="WP_404441407.1">
    <property type="nucleotide sequence ID" value="NZ_JAOQBW010000005.1"/>
</dbReference>
<keyword evidence="4 14" id="KW-0548">Nucleotidyltransferase</keyword>
<dbReference type="PANTHER" id="PTHR11669">
    <property type="entry name" value="REPLICATION FACTOR C / DNA POLYMERASE III GAMMA-TAU SUBUNIT"/>
    <property type="match status" value="1"/>
</dbReference>
<evidence type="ECO:0000256" key="2">
    <source>
        <dbReference type="ARBA" id="ARBA00012417"/>
    </source>
</evidence>
<evidence type="ECO:0000313" key="14">
    <source>
        <dbReference type="EMBL" id="MFK3576648.1"/>
    </source>
</evidence>
<gene>
    <name evidence="14" type="primary">dnaX</name>
    <name evidence="14" type="ORF">OCH74_07285</name>
</gene>
<accession>A0ABW8KQ30</accession>
<dbReference type="PANTHER" id="PTHR11669:SF0">
    <property type="entry name" value="PROTEIN STICHEL-LIKE 2"/>
    <property type="match status" value="1"/>
</dbReference>
<evidence type="ECO:0000256" key="7">
    <source>
        <dbReference type="ARBA" id="ARBA00022741"/>
    </source>
</evidence>
<feature type="compositionally biased region" description="Polar residues" evidence="12">
    <location>
        <begin position="375"/>
        <end position="389"/>
    </location>
</feature>
<dbReference type="SUPFAM" id="SSF52540">
    <property type="entry name" value="P-loop containing nucleoside triphosphate hydrolases"/>
    <property type="match status" value="1"/>
</dbReference>
<feature type="compositionally biased region" description="Polar residues" evidence="12">
    <location>
        <begin position="957"/>
        <end position="974"/>
    </location>
</feature>
<reference evidence="14 15" key="1">
    <citation type="submission" date="2022-09" db="EMBL/GenBank/DDBJ databases">
        <title>Genome sequencing of four strains from tibetan pig.</title>
        <authorList>
            <person name="Feng J."/>
        </authorList>
    </citation>
    <scope>NUCLEOTIDE SEQUENCE [LARGE SCALE GENOMIC DNA]</scope>
    <source>
        <strain evidence="14 15">11-1-1</strain>
    </source>
</reference>
<evidence type="ECO:0000313" key="15">
    <source>
        <dbReference type="Proteomes" id="UP001620273"/>
    </source>
</evidence>
<dbReference type="Pfam" id="PF12169">
    <property type="entry name" value="DNA_pol3_gamma3"/>
    <property type="match status" value="1"/>
</dbReference>
<evidence type="ECO:0000256" key="6">
    <source>
        <dbReference type="ARBA" id="ARBA00022723"/>
    </source>
</evidence>
<name>A0ABW8KQ30_9BIFI</name>
<dbReference type="Pfam" id="PF13177">
    <property type="entry name" value="DNA_pol3_delta2"/>
    <property type="match status" value="1"/>
</dbReference>
<comment type="caution">
    <text evidence="14">The sequence shown here is derived from an EMBL/GenBank/DDBJ whole genome shotgun (WGS) entry which is preliminary data.</text>
</comment>
<dbReference type="Proteomes" id="UP001620273">
    <property type="component" value="Unassembled WGS sequence"/>
</dbReference>
<comment type="catalytic activity">
    <reaction evidence="11">
        <text>DNA(n) + a 2'-deoxyribonucleoside 5'-triphosphate = DNA(n+1) + diphosphate</text>
        <dbReference type="Rhea" id="RHEA:22508"/>
        <dbReference type="Rhea" id="RHEA-COMP:17339"/>
        <dbReference type="Rhea" id="RHEA-COMP:17340"/>
        <dbReference type="ChEBI" id="CHEBI:33019"/>
        <dbReference type="ChEBI" id="CHEBI:61560"/>
        <dbReference type="ChEBI" id="CHEBI:173112"/>
        <dbReference type="EC" id="2.7.7.7"/>
    </reaction>
</comment>
<keyword evidence="15" id="KW-1185">Reference proteome</keyword>
<proteinExistence type="inferred from homology"/>
<keyword evidence="6" id="KW-0479">Metal-binding</keyword>
<dbReference type="Gene3D" id="3.40.50.300">
    <property type="entry name" value="P-loop containing nucleotide triphosphate hydrolases"/>
    <property type="match status" value="1"/>
</dbReference>
<comment type="similarity">
    <text evidence="1">Belongs to the DnaX/STICHEL family.</text>
</comment>
<protein>
    <recommendedName>
        <fullName evidence="2">DNA-directed DNA polymerase</fullName>
        <ecNumber evidence="2">2.7.7.7</ecNumber>
    </recommendedName>
</protein>
<dbReference type="CDD" id="cd18137">
    <property type="entry name" value="HLD_clamp_pol_III_gamma_tau"/>
    <property type="match status" value="1"/>
</dbReference>
<dbReference type="SMART" id="SM00382">
    <property type="entry name" value="AAA"/>
    <property type="match status" value="1"/>
</dbReference>
<keyword evidence="10" id="KW-0239">DNA-directed DNA polymerase</keyword>
<evidence type="ECO:0000259" key="13">
    <source>
        <dbReference type="SMART" id="SM00382"/>
    </source>
</evidence>
<dbReference type="Gene3D" id="1.10.8.60">
    <property type="match status" value="1"/>
</dbReference>
<feature type="compositionally biased region" description="Polar residues" evidence="12">
    <location>
        <begin position="414"/>
        <end position="430"/>
    </location>
</feature>
<dbReference type="InterPro" id="IPR022754">
    <property type="entry name" value="DNA_pol_III_gamma-3"/>
</dbReference>
<evidence type="ECO:0000256" key="9">
    <source>
        <dbReference type="ARBA" id="ARBA00022840"/>
    </source>
</evidence>
<dbReference type="EMBL" id="JAOQBW010000005">
    <property type="protein sequence ID" value="MFK3576648.1"/>
    <property type="molecule type" value="Genomic_DNA"/>
</dbReference>
<dbReference type="SUPFAM" id="SSF48019">
    <property type="entry name" value="post-AAA+ oligomerization domain-like"/>
    <property type="match status" value="1"/>
</dbReference>
<keyword evidence="7" id="KW-0547">Nucleotide-binding</keyword>
<dbReference type="GO" id="GO:0003887">
    <property type="term" value="F:DNA-directed DNA polymerase activity"/>
    <property type="evidence" value="ECO:0007669"/>
    <property type="project" value="UniProtKB-EC"/>
</dbReference>
<dbReference type="Pfam" id="PF22608">
    <property type="entry name" value="DNAX_ATPase_lid"/>
    <property type="match status" value="1"/>
</dbReference>
<evidence type="ECO:0000256" key="1">
    <source>
        <dbReference type="ARBA" id="ARBA00006360"/>
    </source>
</evidence>
<keyword evidence="8" id="KW-0862">Zinc</keyword>
<dbReference type="InterPro" id="IPR003593">
    <property type="entry name" value="AAA+_ATPase"/>
</dbReference>
<dbReference type="EC" id="2.7.7.7" evidence="2"/>
<feature type="compositionally biased region" description="Low complexity" evidence="12">
    <location>
        <begin position="791"/>
        <end position="816"/>
    </location>
</feature>
<dbReference type="InterPro" id="IPR008921">
    <property type="entry name" value="DNA_pol3_clamp-load_cplx_C"/>
</dbReference>
<dbReference type="InterPro" id="IPR012763">
    <property type="entry name" value="DNA_pol_III_sug/sutau_N"/>
</dbReference>
<feature type="compositionally biased region" description="Low complexity" evidence="12">
    <location>
        <begin position="431"/>
        <end position="489"/>
    </location>
</feature>
<keyword evidence="3 14" id="KW-0808">Transferase</keyword>
<evidence type="ECO:0000256" key="12">
    <source>
        <dbReference type="SAM" id="MobiDB-lite"/>
    </source>
</evidence>
<keyword evidence="9" id="KW-0067">ATP-binding</keyword>
<feature type="region of interest" description="Disordered" evidence="12">
    <location>
        <begin position="653"/>
        <end position="690"/>
    </location>
</feature>
<evidence type="ECO:0000256" key="11">
    <source>
        <dbReference type="ARBA" id="ARBA00049244"/>
    </source>
</evidence>
<feature type="domain" description="AAA+ ATPase" evidence="13">
    <location>
        <begin position="36"/>
        <end position="177"/>
    </location>
</feature>
<dbReference type="InterPro" id="IPR050238">
    <property type="entry name" value="DNA_Rep/Repair_Clamp_Loader"/>
</dbReference>
<feature type="compositionally biased region" description="Polar residues" evidence="12">
    <location>
        <begin position="833"/>
        <end position="849"/>
    </location>
</feature>
<dbReference type="InterPro" id="IPR027417">
    <property type="entry name" value="P-loop_NTPase"/>
</dbReference>
<evidence type="ECO:0000256" key="10">
    <source>
        <dbReference type="ARBA" id="ARBA00022932"/>
    </source>
</evidence>
<dbReference type="Gene3D" id="1.20.272.10">
    <property type="match status" value="1"/>
</dbReference>
<keyword evidence="5" id="KW-0235">DNA replication</keyword>
<dbReference type="CDD" id="cd00009">
    <property type="entry name" value="AAA"/>
    <property type="match status" value="1"/>
</dbReference>
<evidence type="ECO:0000256" key="4">
    <source>
        <dbReference type="ARBA" id="ARBA00022695"/>
    </source>
</evidence>
<sequence length="974" mass="101684">MALALYRRYRPDTFDGVIGQDQVTVPLSRALDQNRLTHAYLFSGPRGCGKTSSARILARCVNCAKGPTSHPCGECPSCKDLATGGPGSIDVVEIDAASHNGVDDARELRERAGFAPARDRYKIFILDEAHMVTQQGFNALLKIVEEPPEHVMFIFATTEPDKVIGTIRSRTHHYPFRLVPPEIMGPYLEGICEKEQIKPEPGVLKLAMRAGGGSVRDTLSVLDQLMVGSEHGVISHDSAVALLGFTPDSLIGEAIDAIIDRNGEQLYGVVQKVVVGGFEPRRFVEDLLARVRDLLVLTLGGDRAESVLSDDAAVEDIADLHRQASALGLRSLTSIADTINDTLGTMSGATSPRMRLELLVARLLAGREESVFGPSATSSANMTAQSGAPVQQRAGNPPMHSGFIDSTRNKRRGQAQTAASGNTAAQPSSNADTQAAAHQQAPAAPLPDHAVTGVRTTETQTSGTPGTQADGVQASAAPATQQAGAPAMPSTAGSNQVPHTDGATAPAMPEPQDARSVEERWQAVLTKLPSDIREYVDQQRVPSVRLIAGPAGKSKLLMTFAKPIDQHAFALAVSSDEAYDGKKAAVVVQDIVKEIFGDGARISPTPTAANGETVESIRRMSPEQVSQVKREIALAKAKQSAATLAAVTVGIHAGPSGKEAKTPGQSGDDTQDADDPSHRGRGSTQAAAVAAPTAMMTPPAMTSAAPVPSMIPAGSGPIASVDATFAEDDPWMQPLPVHKPTGDNGSVPSAGGGSPSNLVDQSGRGGQSTAQPHHGKHVAVPDISDGIDPWATPATPATPAASTAPAAPNASNVSATHTGQAAPTVRLAAGNPASPSAVQSGSATRSNPRTPVRQGEGDVWGSMPAAGAQTAEPQDYPEPVELQDDPWAQQPGDLGAHNPQPYSGASGGPQVPPEEDEYSLNDESLGTATALSVEELKELFEVKTVEQFAPDDPKNPKNLQPPNRRNDMDASSQK</sequence>
<feature type="region of interest" description="Disordered" evidence="12">
    <location>
        <begin position="373"/>
        <end position="515"/>
    </location>
</feature>
<organism evidence="14 15">
    <name type="scientific">Bifidobacterium thermacidophilum</name>
    <dbReference type="NCBI Taxonomy" id="246618"/>
    <lineage>
        <taxon>Bacteria</taxon>
        <taxon>Bacillati</taxon>
        <taxon>Actinomycetota</taxon>
        <taxon>Actinomycetes</taxon>
        <taxon>Bifidobacteriales</taxon>
        <taxon>Bifidobacteriaceae</taxon>
        <taxon>Bifidobacterium</taxon>
    </lineage>
</organism>
<evidence type="ECO:0000256" key="8">
    <source>
        <dbReference type="ARBA" id="ARBA00022833"/>
    </source>
</evidence>
<feature type="region of interest" description="Disordered" evidence="12">
    <location>
        <begin position="944"/>
        <end position="974"/>
    </location>
</feature>
<feature type="region of interest" description="Disordered" evidence="12">
    <location>
        <begin position="730"/>
        <end position="926"/>
    </location>
</feature>
<evidence type="ECO:0000256" key="5">
    <source>
        <dbReference type="ARBA" id="ARBA00022705"/>
    </source>
</evidence>